<feature type="compositionally biased region" description="Acidic residues" evidence="3">
    <location>
        <begin position="85"/>
        <end position="97"/>
    </location>
</feature>
<dbReference type="SUPFAM" id="SSF48452">
    <property type="entry name" value="TPR-like"/>
    <property type="match status" value="1"/>
</dbReference>
<feature type="compositionally biased region" description="Low complexity" evidence="3">
    <location>
        <begin position="2236"/>
        <end position="2245"/>
    </location>
</feature>
<feature type="region of interest" description="Disordered" evidence="3">
    <location>
        <begin position="2232"/>
        <end position="2297"/>
    </location>
</feature>
<dbReference type="InterPro" id="IPR011990">
    <property type="entry name" value="TPR-like_helical_dom_sf"/>
</dbReference>
<feature type="region of interest" description="Disordered" evidence="3">
    <location>
        <begin position="1950"/>
        <end position="2043"/>
    </location>
</feature>
<name>A0ABD2KKK2_9BILA</name>
<evidence type="ECO:0000256" key="1">
    <source>
        <dbReference type="ARBA" id="ARBA00004123"/>
    </source>
</evidence>
<evidence type="ECO:0000256" key="3">
    <source>
        <dbReference type="SAM" id="MobiDB-lite"/>
    </source>
</evidence>
<feature type="region of interest" description="Disordered" evidence="3">
    <location>
        <begin position="1"/>
        <end position="30"/>
    </location>
</feature>
<feature type="compositionally biased region" description="Low complexity" evidence="3">
    <location>
        <begin position="2261"/>
        <end position="2297"/>
    </location>
</feature>
<dbReference type="PANTHER" id="PTHR15502">
    <property type="entry name" value="CALCINEURIN-BINDING PROTEIN CABIN 1-RELATED"/>
    <property type="match status" value="1"/>
</dbReference>
<feature type="compositionally biased region" description="Low complexity" evidence="3">
    <location>
        <begin position="2185"/>
        <end position="2201"/>
    </location>
</feature>
<sequence>MFPPILTNRTLNSTNSTPLNDDDGLQQHSHSLSPISQSVSVNVHTDASALAASAVKEASNAQFKLFYTCPDFPRDQSPVPSECSDYVDDDWSSIEDGDNPRTSREAQEAEIEDKYRSALNFLQEGNIERAVSIFSALLVHPVMSKYHIADWSTFDWQKAMTVGDGTSSQRIVPNMAKLYFNINLAMSGLAKDPFQFYVQALSIRPDFKDLWFNCGQCAIRRRDWRSAAFCMTQCEDEFRALEALLLIHYFNNDYLKCTNVLQRVFDAYPEHRTGHIIRQLISDSSPFWAEHHSKVFSANIVEFDVSKSQRNEVLQTFDAFFQHESHRMVGHEFAVFRTVSPMPKWAPLVVKLKPKTKMEQLAKLLCNIFDRINAYSSFVEQRVAFEYESMGDNCILMPSKVTKRVERQLAIGVRSGQSNSEMDEEQMEGELSSTEMRQSFVSDEPNAMTLLEQIATTETEIPENQNAMERAETDEQQQEQQNNESNNEQTTIWDQQGMSMVQENEATAAAAMPETQDEISLRRSTRLFDDLDYFGNANKQRQTQANDSRMDALTLMGFDEHELEEHQASVSNHRQSMQFMPDAISSPQQLSSVDELFVKLIDDTFFETTKFPDVLYTFLVWVAFEQQPFVVLTLEQVEAYRDVYARWSSLFCLSNCSFTESDLAIHQLAAELGSHRALSILQAFYGRLLLQQKQQKTTAHSPNGKTMSIEGHAEENGNVTEYQFHRQTSMDDDGHAQQKLLLTSDNDALFRWVFHRIQAEQQQMRQTLAGNNNCRSPTVIGRNESINKNDDADHLGQSKDCSKLSTIRRQLEVRYKWLIANLLPDELCLPNSEAFHFIHTYTQLSSALALMEPEWALLSHAEFDLSCLTVRNLKELLRKRVRQFQLQQIDYLIDAKRYEELKNVLLHQYDWTSDSDDAHINQKLLMIKCIRETDNSLIDIGEWISKILNELGGTDLSSFVAKRFLRRCLHLLDELFPADQIDDRNAPTEHFFATVGYFLGKLLQQKAPHEKLKQHTDLWRWCYKIAKFREEGEQQRDVAELRKFYNCCANGNTFLDRRLPTKTTMLLAKGHEVLGKAKKCSRNEGAFLRLLIDEFLSASRDPSVRSVIASDAYKDIRDNIALEIMQCLRCCLSDKFGHSRFRSNRVVDHGSKLQWPVDWAFAAKVLELILPQKLPDICSDRRVPSDLAELLTKAFDPMLTVDPAQLQALDELLHRPFRLELEEKFDSDGLCCGYEERLQISEEGQTRLDQLLTMPMLVDAETGDQQRGEQCQNEHSEFCAKCIYLLAHYHYRTGTGTEGEWLRKCLAIGGAHLPRHILASAWYALGRSLTYEYAIKSDTELLDQVEAYVFPFKMALFLHWEFAESHLDVGTIIYQLRTRFARFKVQKEVSKELRCKAQTKIEGMLLKCKVHFCLALRFNDSPKDVAWLSNYFLAKIGEKLGEQPEKVLNLYYHCALALEEEGIQYLTKINRVKQTYFEPLEIHYKVHAYALRYLKALNSSSFPPRTSAQCATDLANIHAYLTLFRYHGVQRRCLEDSHWSVSEFYDKQSILDKSALDKDNRQISEQPKKIDGRQLTSEVEDGEIEDVVHSLCCASELQHEIVRMCRTAFDIILLRFPHYKAYFRVARAFFDEKNFVRSTDILFDKLFLTGRKQRCNNFLENIVEIKRTDFERNGSFPYHLCKIVNLAAKASYKCGNIGRLKDLVVALTAYKPSSSSREILGDSMIREMMANVLRGFKCLVDKQLKPQYGHDIQHLGKLIEQMETVIGKLKRDGRCQKERTELETTLIACIQRRDKISQQQSTGNINYDDIQLLSTSTAAAGGGGPKPNHFHHQLFTQHHHQQQQQRHHHPHHQHFIGQQQQLPIGLKCPTTHNLMTQQQHQLQHNQTTMTTATTQHNSMLQKILPTLDLDRHGLGVMEKFRVIQALFERMGYEFPKEKAAEISRKINEPHNNHQQQQHAGKQQSSQATSRPPTLQQQQQQNAPSTSGTTTTSCIVKNPSSFHPKSAPPAERKRMTGLPPNAKSKCKNRMSNSSASTTWMPTAGAGGTQFSGPIAMPTMTKTTTTMATVVDDAQPPTKMRRKENEGGATVAATETENTFGTHNQQHAQPSAKNVIITLNDDNIFPINRSHFTNQHFSNAQKTLAFPRQKAPQKQTHITNAAAGTSCKNRQTNSDTSPMPPRPRPPSSAGTSSSSLSTSVAAAAVHHDPCAGLPRHHHYPHQSQQPSLAVINSHQLHKQQQQHQQSSAMMRMTSATVTQPTCSSPSIASSTSFRQQAQQQHHQQQQHGILPHQGQQQQHVVNPQVLSSQRNNAEQQQQQQQQPDLLLSHLVNMQTVEQLRLLGERFGLNWSNGGKQRK</sequence>
<reference evidence="4 5" key="1">
    <citation type="submission" date="2024-10" db="EMBL/GenBank/DDBJ databases">
        <authorList>
            <person name="Kim D."/>
        </authorList>
    </citation>
    <scope>NUCLEOTIDE SEQUENCE [LARGE SCALE GENOMIC DNA]</scope>
    <source>
        <strain evidence="4">BH-2024</strain>
    </source>
</reference>
<feature type="region of interest" description="Disordered" evidence="3">
    <location>
        <begin position="2143"/>
        <end position="2201"/>
    </location>
</feature>
<keyword evidence="5" id="KW-1185">Reference proteome</keyword>
<feature type="region of interest" description="Disordered" evidence="3">
    <location>
        <begin position="1836"/>
        <end position="1860"/>
    </location>
</feature>
<feature type="region of interest" description="Disordered" evidence="3">
    <location>
        <begin position="412"/>
        <end position="438"/>
    </location>
</feature>
<organism evidence="4 5">
    <name type="scientific">Heterodera trifolii</name>
    <dbReference type="NCBI Taxonomy" id="157864"/>
    <lineage>
        <taxon>Eukaryota</taxon>
        <taxon>Metazoa</taxon>
        <taxon>Ecdysozoa</taxon>
        <taxon>Nematoda</taxon>
        <taxon>Chromadorea</taxon>
        <taxon>Rhabditida</taxon>
        <taxon>Tylenchina</taxon>
        <taxon>Tylenchomorpha</taxon>
        <taxon>Tylenchoidea</taxon>
        <taxon>Heteroderidae</taxon>
        <taxon>Heteroderinae</taxon>
        <taxon>Heterodera</taxon>
    </lineage>
</organism>
<feature type="compositionally biased region" description="Polar residues" evidence="3">
    <location>
        <begin position="2251"/>
        <end position="2260"/>
    </location>
</feature>
<feature type="region of interest" description="Disordered" evidence="3">
    <location>
        <begin position="469"/>
        <end position="488"/>
    </location>
</feature>
<evidence type="ECO:0000256" key="2">
    <source>
        <dbReference type="ARBA" id="ARBA00023242"/>
    </source>
</evidence>
<feature type="compositionally biased region" description="Low complexity" evidence="3">
    <location>
        <begin position="478"/>
        <end position="488"/>
    </location>
</feature>
<feature type="compositionally biased region" description="Low complexity" evidence="3">
    <location>
        <begin position="1953"/>
        <end position="1967"/>
    </location>
</feature>
<comment type="subcellular location">
    <subcellularLocation>
        <location evidence="1">Nucleus</location>
    </subcellularLocation>
</comment>
<dbReference type="Proteomes" id="UP001620626">
    <property type="component" value="Unassembled WGS sequence"/>
</dbReference>
<dbReference type="EMBL" id="JBICBT010000743">
    <property type="protein sequence ID" value="KAL3102969.1"/>
    <property type="molecule type" value="Genomic_DNA"/>
</dbReference>
<gene>
    <name evidence="4" type="ORF">niasHT_025877</name>
</gene>
<dbReference type="InterPro" id="IPR033053">
    <property type="entry name" value="Hir3/CABIN1"/>
</dbReference>
<feature type="region of interest" description="Disordered" evidence="3">
    <location>
        <begin position="76"/>
        <end position="106"/>
    </location>
</feature>
<evidence type="ECO:0008006" key="6">
    <source>
        <dbReference type="Google" id="ProtNLM"/>
    </source>
</evidence>
<accession>A0ABD2KKK2</accession>
<feature type="compositionally biased region" description="Polar residues" evidence="3">
    <location>
        <begin position="2028"/>
        <end position="2039"/>
    </location>
</feature>
<dbReference type="PANTHER" id="PTHR15502:SF7">
    <property type="entry name" value="CALCINEURIN-BINDING PROTEIN CABIN-1"/>
    <property type="match status" value="1"/>
</dbReference>
<protein>
    <recommendedName>
        <fullName evidence="6">Calcineurin-binding protein cabin-1</fullName>
    </recommendedName>
</protein>
<proteinExistence type="predicted"/>
<feature type="compositionally biased region" description="Low complexity" evidence="3">
    <location>
        <begin position="1"/>
        <end position="19"/>
    </location>
</feature>
<keyword evidence="2" id="KW-0539">Nucleus</keyword>
<evidence type="ECO:0000313" key="5">
    <source>
        <dbReference type="Proteomes" id="UP001620626"/>
    </source>
</evidence>
<feature type="compositionally biased region" description="Polar residues" evidence="3">
    <location>
        <begin position="2150"/>
        <end position="2171"/>
    </location>
</feature>
<feature type="compositionally biased region" description="Polar residues" evidence="3">
    <location>
        <begin position="1981"/>
        <end position="2002"/>
    </location>
</feature>
<dbReference type="GO" id="GO:0005634">
    <property type="term" value="C:nucleus"/>
    <property type="evidence" value="ECO:0007669"/>
    <property type="project" value="UniProtKB-SubCell"/>
</dbReference>
<evidence type="ECO:0000313" key="4">
    <source>
        <dbReference type="EMBL" id="KAL3102969.1"/>
    </source>
</evidence>
<dbReference type="Gene3D" id="1.25.40.10">
    <property type="entry name" value="Tetratricopeptide repeat domain"/>
    <property type="match status" value="1"/>
</dbReference>
<comment type="caution">
    <text evidence="4">The sequence shown here is derived from an EMBL/GenBank/DDBJ whole genome shotgun (WGS) entry which is preliminary data.</text>
</comment>
<feature type="compositionally biased region" description="Basic residues" evidence="3">
    <location>
        <begin position="1836"/>
        <end position="1854"/>
    </location>
</feature>